<dbReference type="InterPro" id="IPR050796">
    <property type="entry name" value="SCF_F-box_component"/>
</dbReference>
<name>A0A2H4W6I7_ROSRU</name>
<protein>
    <submittedName>
        <fullName evidence="2">S locus F-box protein</fullName>
    </submittedName>
</protein>
<dbReference type="InterPro" id="IPR017451">
    <property type="entry name" value="F-box-assoc_interact_dom"/>
</dbReference>
<dbReference type="InterPro" id="IPR001810">
    <property type="entry name" value="F-box_dom"/>
</dbReference>
<dbReference type="CDD" id="cd22157">
    <property type="entry name" value="F-box_AtFBW1-like"/>
    <property type="match status" value="1"/>
</dbReference>
<dbReference type="Pfam" id="PF12937">
    <property type="entry name" value="F-box-like"/>
    <property type="match status" value="1"/>
</dbReference>
<dbReference type="Pfam" id="PF07734">
    <property type="entry name" value="FBA_1"/>
    <property type="match status" value="1"/>
</dbReference>
<dbReference type="SUPFAM" id="SSF81383">
    <property type="entry name" value="F-box domain"/>
    <property type="match status" value="1"/>
</dbReference>
<evidence type="ECO:0000313" key="2">
    <source>
        <dbReference type="EMBL" id="AUC51673.1"/>
    </source>
</evidence>
<dbReference type="PANTHER" id="PTHR31672">
    <property type="entry name" value="BNACNNG10540D PROTEIN"/>
    <property type="match status" value="1"/>
</dbReference>
<dbReference type="NCBIfam" id="TIGR01640">
    <property type="entry name" value="F_box_assoc_1"/>
    <property type="match status" value="1"/>
</dbReference>
<dbReference type="PROSITE" id="PS50181">
    <property type="entry name" value="FBOX"/>
    <property type="match status" value="1"/>
</dbReference>
<reference evidence="2" key="1">
    <citation type="submission" date="2017-03" db="EMBL/GenBank/DDBJ databases">
        <title>Cloning and identification of pollen SFB in Rosa rugosa.</title>
        <authorList>
            <person name="Wei Y."/>
        </authorList>
    </citation>
    <scope>NUCLEOTIDE SEQUENCE</scope>
</reference>
<organism evidence="2">
    <name type="scientific">Rosa rugosa</name>
    <name type="common">Rugosa rose</name>
    <dbReference type="NCBI Taxonomy" id="74645"/>
    <lineage>
        <taxon>Eukaryota</taxon>
        <taxon>Viridiplantae</taxon>
        <taxon>Streptophyta</taxon>
        <taxon>Embryophyta</taxon>
        <taxon>Tracheophyta</taxon>
        <taxon>Spermatophyta</taxon>
        <taxon>Magnoliopsida</taxon>
        <taxon>eudicotyledons</taxon>
        <taxon>Gunneridae</taxon>
        <taxon>Pentapetalae</taxon>
        <taxon>rosids</taxon>
        <taxon>fabids</taxon>
        <taxon>Rosales</taxon>
        <taxon>Rosaceae</taxon>
        <taxon>Rosoideae</taxon>
        <taxon>Rosoideae incertae sedis</taxon>
        <taxon>Rosa</taxon>
    </lineage>
</organism>
<feature type="domain" description="F-box" evidence="1">
    <location>
        <begin position="1"/>
        <end position="48"/>
    </location>
</feature>
<proteinExistence type="evidence at transcript level"/>
<accession>A0A2H4W6I7</accession>
<evidence type="ECO:0000259" key="1">
    <source>
        <dbReference type="PROSITE" id="PS50181"/>
    </source>
</evidence>
<dbReference type="EMBL" id="KY682715">
    <property type="protein sequence ID" value="AUC51673.1"/>
    <property type="molecule type" value="mRNA"/>
</dbReference>
<sequence>MAEFCKLPEEMAMQILSRLPPQSLMRFKGVHKSWYTMINSPKFIAKHLSNSMHNHSSICVLFKLSVLKNNNTRDNDEKETVFSLLTFCNDDDDHTEHIIHHVGDDITKNHVVGIKAKDLESVWIIGHCDGIICLGGLADSSNVILWNPALGEFKLLNLEPYPDQVMTSFGFGYDPKSKDYKVVNIGKPGEEEYGDGHILNNPPTVQVYTLGTNSWREIKTGSLETETTNMWPEEFDMYFKGFRYWGGREQIKEFDNFCDRNEEEYVRQLIISFDTVDEVFHHILFPDSLYESFACWYFNMNVIVWNESVALFGMDYGICEDYSRVLWVMEDFGGVVKGSWIKQFTFGTAAGLEKPLQFWNRDEILLVSNGHLVSCNIDTGKLKHLPIPNYMDFDHLEAAVYVNSIVGILEARN</sequence>
<gene>
    <name evidence="2" type="primary">SFB</name>
</gene>
<dbReference type="PANTHER" id="PTHR31672:SF13">
    <property type="entry name" value="F-BOX PROTEIN CPR30-LIKE"/>
    <property type="match status" value="1"/>
</dbReference>
<dbReference type="AlphaFoldDB" id="A0A2H4W6I7"/>
<dbReference type="InterPro" id="IPR036047">
    <property type="entry name" value="F-box-like_dom_sf"/>
</dbReference>
<dbReference type="SMART" id="SM00256">
    <property type="entry name" value="FBOX"/>
    <property type="match status" value="1"/>
</dbReference>
<dbReference type="InterPro" id="IPR006527">
    <property type="entry name" value="F-box-assoc_dom_typ1"/>
</dbReference>
<dbReference type="Gene3D" id="1.20.1280.50">
    <property type="match status" value="1"/>
</dbReference>